<feature type="region of interest" description="Disordered" evidence="1">
    <location>
        <begin position="1"/>
        <end position="20"/>
    </location>
</feature>
<dbReference type="OrthoDB" id="2100128at2759"/>
<dbReference type="Proteomes" id="UP000308768">
    <property type="component" value="Unassembled WGS sequence"/>
</dbReference>
<organism evidence="2 3">
    <name type="scientific">Cryomyces minteri</name>
    <dbReference type="NCBI Taxonomy" id="331657"/>
    <lineage>
        <taxon>Eukaryota</taxon>
        <taxon>Fungi</taxon>
        <taxon>Dikarya</taxon>
        <taxon>Ascomycota</taxon>
        <taxon>Pezizomycotina</taxon>
        <taxon>Dothideomycetes</taxon>
        <taxon>Dothideomycetes incertae sedis</taxon>
        <taxon>Cryomyces</taxon>
    </lineage>
</organism>
<protein>
    <recommendedName>
        <fullName evidence="4">CSN8/PSMD8/EIF3K domain-containing protein</fullName>
    </recommendedName>
</protein>
<dbReference type="EMBL" id="NAJN01000999">
    <property type="protein sequence ID" value="TKA66605.1"/>
    <property type="molecule type" value="Genomic_DNA"/>
</dbReference>
<dbReference type="AlphaFoldDB" id="A0A4U0WXM9"/>
<accession>A0A4U0WXM9</accession>
<proteinExistence type="predicted"/>
<gene>
    <name evidence="2" type="ORF">B0A49_06027</name>
</gene>
<evidence type="ECO:0008006" key="4">
    <source>
        <dbReference type="Google" id="ProtNLM"/>
    </source>
</evidence>
<name>A0A4U0WXM9_9PEZI</name>
<dbReference type="PANTHER" id="PTHR39398:SF1">
    <property type="entry name" value="CSN8_PSMD8_EIF3K DOMAIN-CONTAINING PROTEIN"/>
    <property type="match status" value="1"/>
</dbReference>
<feature type="compositionally biased region" description="Low complexity" evidence="1">
    <location>
        <begin position="95"/>
        <end position="107"/>
    </location>
</feature>
<evidence type="ECO:0000256" key="1">
    <source>
        <dbReference type="SAM" id="MobiDB-lite"/>
    </source>
</evidence>
<sequence length="315" mass="35203">MAAQVRPSNRRGPSGAWSRLKTPTVDALEIYGLPSKGETRLSDSKTQESYYHKIVERYMKFCAATGGGEELDKGFAAMSISAPTYQSIDAPKRQPPQAQSAAASRPSTAVPPRTSSSPPSAQELPSILMAMRKLREAIVSTHRIDVFAQRAYIFIIHAAILTRHMESYHPALLYLLSHIHPNAPLSPPELQEFVGYYILDLACRQQDLAGAYAAKTRYAYKERRVSIVLGALTHDNWFQFWKMKRAVDGYQRALMSWADEGIRLHALKCLGRSYNVADKPFVERAAGSTWHDLVKSGVGWQLDGEKVVIRKMKAP</sequence>
<evidence type="ECO:0000313" key="3">
    <source>
        <dbReference type="Proteomes" id="UP000308768"/>
    </source>
</evidence>
<dbReference type="STRING" id="331657.A0A4U0WXM9"/>
<keyword evidence="3" id="KW-1185">Reference proteome</keyword>
<dbReference type="PANTHER" id="PTHR39398">
    <property type="entry name" value="YALI0F14311P"/>
    <property type="match status" value="1"/>
</dbReference>
<comment type="caution">
    <text evidence="2">The sequence shown here is derived from an EMBL/GenBank/DDBJ whole genome shotgun (WGS) entry which is preliminary data.</text>
</comment>
<feature type="region of interest" description="Disordered" evidence="1">
    <location>
        <begin position="87"/>
        <end position="122"/>
    </location>
</feature>
<evidence type="ECO:0000313" key="2">
    <source>
        <dbReference type="EMBL" id="TKA66605.1"/>
    </source>
</evidence>
<reference evidence="2 3" key="1">
    <citation type="submission" date="2017-03" db="EMBL/GenBank/DDBJ databases">
        <title>Genomes of endolithic fungi from Antarctica.</title>
        <authorList>
            <person name="Coleine C."/>
            <person name="Masonjones S."/>
            <person name="Stajich J.E."/>
        </authorList>
    </citation>
    <scope>NUCLEOTIDE SEQUENCE [LARGE SCALE GENOMIC DNA]</scope>
    <source>
        <strain evidence="2 3">CCFEE 5187</strain>
    </source>
</reference>